<evidence type="ECO:0000313" key="1">
    <source>
        <dbReference type="EMBL" id="MED6262598.1"/>
    </source>
</evidence>
<dbReference type="EMBL" id="JAHUTI010093373">
    <property type="protein sequence ID" value="MED6262598.1"/>
    <property type="molecule type" value="Genomic_DNA"/>
</dbReference>
<protein>
    <submittedName>
        <fullName evidence="1">Uncharacterized protein</fullName>
    </submittedName>
</protein>
<keyword evidence="2" id="KW-1185">Reference proteome</keyword>
<dbReference type="Proteomes" id="UP001345963">
    <property type="component" value="Unassembled WGS sequence"/>
</dbReference>
<gene>
    <name evidence="1" type="ORF">ATANTOWER_022318</name>
</gene>
<reference evidence="1 2" key="1">
    <citation type="submission" date="2021-07" db="EMBL/GenBank/DDBJ databases">
        <authorList>
            <person name="Palmer J.M."/>
        </authorList>
    </citation>
    <scope>NUCLEOTIDE SEQUENCE [LARGE SCALE GENOMIC DNA]</scope>
    <source>
        <strain evidence="1 2">AT_MEX2019</strain>
        <tissue evidence="1">Muscle</tissue>
    </source>
</reference>
<comment type="caution">
    <text evidence="1">The sequence shown here is derived from an EMBL/GenBank/DDBJ whole genome shotgun (WGS) entry which is preliminary data.</text>
</comment>
<name>A0ABU7CIJ9_9TELE</name>
<accession>A0ABU7CIJ9</accession>
<sequence length="81" mass="9292">MFTFSAKEYLLTTDESPPNTIFIISVEHRNPHEYSFLYSMSTAAGFSNAVPHKVADHCYRSMPSKPPCGPRARVNWEKELR</sequence>
<organism evidence="1 2">
    <name type="scientific">Ataeniobius toweri</name>
    <dbReference type="NCBI Taxonomy" id="208326"/>
    <lineage>
        <taxon>Eukaryota</taxon>
        <taxon>Metazoa</taxon>
        <taxon>Chordata</taxon>
        <taxon>Craniata</taxon>
        <taxon>Vertebrata</taxon>
        <taxon>Euteleostomi</taxon>
        <taxon>Actinopterygii</taxon>
        <taxon>Neopterygii</taxon>
        <taxon>Teleostei</taxon>
        <taxon>Neoteleostei</taxon>
        <taxon>Acanthomorphata</taxon>
        <taxon>Ovalentaria</taxon>
        <taxon>Atherinomorphae</taxon>
        <taxon>Cyprinodontiformes</taxon>
        <taxon>Goodeidae</taxon>
        <taxon>Ataeniobius</taxon>
    </lineage>
</organism>
<feature type="non-terminal residue" evidence="1">
    <location>
        <position position="81"/>
    </location>
</feature>
<proteinExistence type="predicted"/>
<evidence type="ECO:0000313" key="2">
    <source>
        <dbReference type="Proteomes" id="UP001345963"/>
    </source>
</evidence>